<evidence type="ECO:0000256" key="1">
    <source>
        <dbReference type="ARBA" id="ARBA00001947"/>
    </source>
</evidence>
<evidence type="ECO:0000256" key="4">
    <source>
        <dbReference type="ARBA" id="ARBA00022801"/>
    </source>
</evidence>
<evidence type="ECO:0000256" key="3">
    <source>
        <dbReference type="ARBA" id="ARBA00022670"/>
    </source>
</evidence>
<sequence length="450" mass="48093">MTGLDEVGRIAGSVDRIGSFPTVDELNAYIDQLALAYPGRVAVAEIGTSRNGDPIRSVRVGSGERRIAVFGNPHPNEPIGMATIRHLLGRMIADEALTLGATWYFVPCVDPDGTRLNEGWFAGPLTRTRLAREFYRPPVTEQPEWAFPVVWRGATIGAPLPETRALMTLIDEVRPALIASLHNSDFGGGFFYTSGGDESYWAELTELLTASGIPVHGGDPDAPGAKRWTTGVYQVPTFETMAETLVAAGVEPVAALGGGGCRDYGAKYGAAVLVCEVPLFLDARITDDTPTDRVLREVNAECAAAYRELARVGGAVLVGVAAELTGASPFERAARAMVTALPGIAEVKEAAPDQDRFATRGEAFTEEYSWLGMFRLRLGGLLLRLLDGLIAEGSTAAVTERARFGAIFDGWCAEIERRAPGEPVPVERLVAIQASAIVTAALRLRDGLPI</sequence>
<keyword evidence="9" id="KW-1185">Reference proteome</keyword>
<gene>
    <name evidence="8" type="ORF">F5544_20555</name>
</gene>
<evidence type="ECO:0000256" key="6">
    <source>
        <dbReference type="ARBA" id="ARBA00023049"/>
    </source>
</evidence>
<dbReference type="SMART" id="SM00631">
    <property type="entry name" value="Zn_pept"/>
    <property type="match status" value="1"/>
</dbReference>
<comment type="cofactor">
    <cofactor evidence="1">
        <name>Zn(2+)</name>
        <dbReference type="ChEBI" id="CHEBI:29105"/>
    </cofactor>
</comment>
<evidence type="ECO:0000256" key="5">
    <source>
        <dbReference type="ARBA" id="ARBA00022833"/>
    </source>
</evidence>
<dbReference type="PANTHER" id="PTHR11705">
    <property type="entry name" value="PROTEASE FAMILY M14 CARBOXYPEPTIDASE A,B"/>
    <property type="match status" value="1"/>
</dbReference>
<dbReference type="SUPFAM" id="SSF53187">
    <property type="entry name" value="Zn-dependent exopeptidases"/>
    <property type="match status" value="1"/>
</dbReference>
<dbReference type="Proteomes" id="UP000503540">
    <property type="component" value="Chromosome"/>
</dbReference>
<keyword evidence="6" id="KW-0482">Metalloprotease</keyword>
<dbReference type="PANTHER" id="PTHR11705:SF143">
    <property type="entry name" value="SLL0236 PROTEIN"/>
    <property type="match status" value="1"/>
</dbReference>
<evidence type="ECO:0000256" key="2">
    <source>
        <dbReference type="ARBA" id="ARBA00005988"/>
    </source>
</evidence>
<accession>A0A6G9YFB6</accession>
<organism evidence="8 9">
    <name type="scientific">Nocardia arthritidis</name>
    <dbReference type="NCBI Taxonomy" id="228602"/>
    <lineage>
        <taxon>Bacteria</taxon>
        <taxon>Bacillati</taxon>
        <taxon>Actinomycetota</taxon>
        <taxon>Actinomycetes</taxon>
        <taxon>Mycobacteriales</taxon>
        <taxon>Nocardiaceae</taxon>
        <taxon>Nocardia</taxon>
    </lineage>
</organism>
<evidence type="ECO:0000313" key="8">
    <source>
        <dbReference type="EMBL" id="QIS11975.1"/>
    </source>
</evidence>
<dbReference type="Pfam" id="PF00246">
    <property type="entry name" value="Peptidase_M14"/>
    <property type="match status" value="1"/>
</dbReference>
<dbReference type="Gene3D" id="3.40.630.10">
    <property type="entry name" value="Zn peptidases"/>
    <property type="match status" value="1"/>
</dbReference>
<keyword evidence="3" id="KW-0645">Protease</keyword>
<protein>
    <recommendedName>
        <fullName evidence="7">Peptidase M14 domain-containing protein</fullName>
    </recommendedName>
</protein>
<feature type="domain" description="Peptidase M14" evidence="7">
    <location>
        <begin position="20"/>
        <end position="251"/>
    </location>
</feature>
<evidence type="ECO:0000313" key="9">
    <source>
        <dbReference type="Proteomes" id="UP000503540"/>
    </source>
</evidence>
<proteinExistence type="inferred from homology"/>
<comment type="similarity">
    <text evidence="2">Belongs to the peptidase M14 family.</text>
</comment>
<dbReference type="GO" id="GO:0008270">
    <property type="term" value="F:zinc ion binding"/>
    <property type="evidence" value="ECO:0007669"/>
    <property type="project" value="InterPro"/>
</dbReference>
<dbReference type="GO" id="GO:0005615">
    <property type="term" value="C:extracellular space"/>
    <property type="evidence" value="ECO:0007669"/>
    <property type="project" value="TreeGrafter"/>
</dbReference>
<dbReference type="RefSeq" id="WP_167474723.1">
    <property type="nucleotide sequence ID" value="NZ_CP046172.1"/>
</dbReference>
<keyword evidence="4" id="KW-0378">Hydrolase</keyword>
<dbReference type="AlphaFoldDB" id="A0A6G9YFB6"/>
<dbReference type="GO" id="GO:0006508">
    <property type="term" value="P:proteolysis"/>
    <property type="evidence" value="ECO:0007669"/>
    <property type="project" value="UniProtKB-KW"/>
</dbReference>
<keyword evidence="5" id="KW-0862">Zinc</keyword>
<dbReference type="KEGG" id="nah:F5544_20555"/>
<name>A0A6G9YFB6_9NOCA</name>
<evidence type="ECO:0000259" key="7">
    <source>
        <dbReference type="SMART" id="SM00631"/>
    </source>
</evidence>
<dbReference type="GO" id="GO:0004181">
    <property type="term" value="F:metallocarboxypeptidase activity"/>
    <property type="evidence" value="ECO:0007669"/>
    <property type="project" value="InterPro"/>
</dbReference>
<dbReference type="InterPro" id="IPR000834">
    <property type="entry name" value="Peptidase_M14"/>
</dbReference>
<reference evidence="8 9" key="1">
    <citation type="journal article" date="2019" name="ACS Chem. Biol.">
        <title>Identification and Mobilization of a Cryptic Antibiotic Biosynthesis Gene Locus from a Human-Pathogenic Nocardia Isolate.</title>
        <authorList>
            <person name="Herisse M."/>
            <person name="Ishida K."/>
            <person name="Porter J.L."/>
            <person name="Howden B."/>
            <person name="Hertweck C."/>
            <person name="Stinear T.P."/>
            <person name="Pidot S.J."/>
        </authorList>
    </citation>
    <scope>NUCLEOTIDE SEQUENCE [LARGE SCALE GENOMIC DNA]</scope>
    <source>
        <strain evidence="8 9">AUSMDU00012717</strain>
    </source>
</reference>
<dbReference type="EMBL" id="CP046172">
    <property type="protein sequence ID" value="QIS11975.1"/>
    <property type="molecule type" value="Genomic_DNA"/>
</dbReference>